<organism evidence="2 3">
    <name type="scientific">Haemonchus contortus</name>
    <name type="common">Barber pole worm</name>
    <dbReference type="NCBI Taxonomy" id="6289"/>
    <lineage>
        <taxon>Eukaryota</taxon>
        <taxon>Metazoa</taxon>
        <taxon>Ecdysozoa</taxon>
        <taxon>Nematoda</taxon>
        <taxon>Chromadorea</taxon>
        <taxon>Rhabditida</taxon>
        <taxon>Rhabditina</taxon>
        <taxon>Rhabditomorpha</taxon>
        <taxon>Strongyloidea</taxon>
        <taxon>Trichostrongylidae</taxon>
        <taxon>Haemonchus</taxon>
    </lineage>
</organism>
<dbReference type="InterPro" id="IPR000305">
    <property type="entry name" value="GIY-YIG_endonuc"/>
</dbReference>
<accession>A0A7I4Z328</accession>
<dbReference type="Proteomes" id="UP000025227">
    <property type="component" value="Unplaced"/>
</dbReference>
<reference evidence="3" key="1">
    <citation type="submission" date="2020-12" db="UniProtKB">
        <authorList>
            <consortium name="WormBaseParasite"/>
        </authorList>
    </citation>
    <scope>IDENTIFICATION</scope>
    <source>
        <strain evidence="3">MHco3</strain>
    </source>
</reference>
<feature type="domain" description="C2H2-type" evidence="1">
    <location>
        <begin position="109"/>
        <end position="131"/>
    </location>
</feature>
<dbReference type="OMA" id="SHAKEEH"/>
<dbReference type="InterPro" id="IPR013087">
    <property type="entry name" value="Znf_C2H2_type"/>
</dbReference>
<protein>
    <submittedName>
        <fullName evidence="3">C2H2-type domain-containing protein</fullName>
    </submittedName>
</protein>
<proteinExistence type="predicted"/>
<evidence type="ECO:0000259" key="1">
    <source>
        <dbReference type="PROSITE" id="PS00028"/>
    </source>
</evidence>
<dbReference type="AlphaFoldDB" id="A0A7I4Z328"/>
<evidence type="ECO:0000313" key="2">
    <source>
        <dbReference type="Proteomes" id="UP000025227"/>
    </source>
</evidence>
<keyword evidence="2" id="KW-1185">Reference proteome</keyword>
<dbReference type="Gene3D" id="3.40.1440.10">
    <property type="entry name" value="GIY-YIG endonuclease"/>
    <property type="match status" value="1"/>
</dbReference>
<dbReference type="PROSITE" id="PS00028">
    <property type="entry name" value="ZINC_FINGER_C2H2_1"/>
    <property type="match status" value="1"/>
</dbReference>
<dbReference type="Pfam" id="PF01541">
    <property type="entry name" value="GIY-YIG"/>
    <property type="match status" value="1"/>
</dbReference>
<dbReference type="InterPro" id="IPR035901">
    <property type="entry name" value="GIY-YIG_endonuc_sf"/>
</dbReference>
<dbReference type="WBParaSite" id="HCON_00173400-00001">
    <property type="protein sequence ID" value="HCON_00173400-00001"/>
    <property type="gene ID" value="HCON_00173400"/>
</dbReference>
<dbReference type="OrthoDB" id="5839195at2759"/>
<dbReference type="SUPFAM" id="SSF82771">
    <property type="entry name" value="GIY-YIG endonuclease"/>
    <property type="match status" value="1"/>
</dbReference>
<name>A0A7I4Z328_HAECO</name>
<sequence length="213" mass="23805">MATAIFSATRRASSDGVILRCGSTSIDEKIPFVLPFISDEVSGAVRKCLKRSGLENAVSIVNAPPFNLKKRLVRNRLYDRLCTTSNCVVCPASRECDGTMSGVVYKITCRDCGNEYIGETARPLHVRIKEHIDGTKRLKGSTALGTHRIQKQNGGVFEVTVEVLAQESQPCARKTLEAFWIQVTNPKMNRREECLAITRELRPYMKLAFPQRL</sequence>
<evidence type="ECO:0000313" key="3">
    <source>
        <dbReference type="WBParaSite" id="HCON_00173400-00001"/>
    </source>
</evidence>